<dbReference type="InterPro" id="IPR037198">
    <property type="entry name" value="MutL_C_sf"/>
</dbReference>
<dbReference type="InterPro" id="IPR036890">
    <property type="entry name" value="HATPase_C_sf"/>
</dbReference>
<keyword evidence="8" id="KW-1185">Reference proteome</keyword>
<evidence type="ECO:0000259" key="6">
    <source>
        <dbReference type="SMART" id="SM01340"/>
    </source>
</evidence>
<evidence type="ECO:0000256" key="2">
    <source>
        <dbReference type="ARBA" id="ARBA00022763"/>
    </source>
</evidence>
<comment type="function">
    <text evidence="4">This protein is involved in the repair of mismatches in DNA. It is required for dam-dependent methyl-directed DNA mismatch repair. May act as a 'molecular matchmaker', a protein that promotes the formation of a stable complex between two or more DNA-binding proteins in an ATP-dependent manner without itself being part of a final effector complex.</text>
</comment>
<dbReference type="GO" id="GO:0032300">
    <property type="term" value="C:mismatch repair complex"/>
    <property type="evidence" value="ECO:0007669"/>
    <property type="project" value="InterPro"/>
</dbReference>
<reference evidence="7 8" key="1">
    <citation type="submission" date="2018-05" db="EMBL/GenBank/DDBJ databases">
        <title>Genomic Encyclopedia of Type Strains, Phase IV (KMG-IV): sequencing the most valuable type-strain genomes for metagenomic binning, comparative biology and taxonomic classification.</title>
        <authorList>
            <person name="Goeker M."/>
        </authorList>
    </citation>
    <scope>NUCLEOTIDE SEQUENCE [LARGE SCALE GENOMIC DNA]</scope>
    <source>
        <strain evidence="7 8">JC118</strain>
    </source>
</reference>
<dbReference type="EMBL" id="QJKH01000018">
    <property type="protein sequence ID" value="PXX75276.1"/>
    <property type="molecule type" value="Genomic_DNA"/>
</dbReference>
<dbReference type="Pfam" id="PF08676">
    <property type="entry name" value="MutL_C"/>
    <property type="match status" value="1"/>
</dbReference>
<dbReference type="InterPro" id="IPR038973">
    <property type="entry name" value="MutL/Mlh/Pms-like"/>
</dbReference>
<protein>
    <recommendedName>
        <fullName evidence="4">DNA mismatch repair protein MutL</fullName>
    </recommendedName>
</protein>
<dbReference type="CDD" id="cd16926">
    <property type="entry name" value="HATPase_MutL-MLH-PMS-like"/>
    <property type="match status" value="1"/>
</dbReference>
<dbReference type="Gene3D" id="3.30.230.10">
    <property type="match status" value="1"/>
</dbReference>
<dbReference type="SUPFAM" id="SSF118116">
    <property type="entry name" value="DNA mismatch repair protein MutL"/>
    <property type="match status" value="1"/>
</dbReference>
<dbReference type="GO" id="GO:0006298">
    <property type="term" value="P:mismatch repair"/>
    <property type="evidence" value="ECO:0007669"/>
    <property type="project" value="UniProtKB-UniRule"/>
</dbReference>
<dbReference type="SMART" id="SM01340">
    <property type="entry name" value="DNA_mis_repair"/>
    <property type="match status" value="1"/>
</dbReference>
<evidence type="ECO:0000256" key="4">
    <source>
        <dbReference type="HAMAP-Rule" id="MF_00149"/>
    </source>
</evidence>
<dbReference type="CDD" id="cd00782">
    <property type="entry name" value="MutL_Trans"/>
    <property type="match status" value="1"/>
</dbReference>
<dbReference type="OrthoDB" id="9763467at2"/>
<accession>A0A318KEE7</accession>
<dbReference type="Proteomes" id="UP000247612">
    <property type="component" value="Unassembled WGS sequence"/>
</dbReference>
<dbReference type="GO" id="GO:0005524">
    <property type="term" value="F:ATP binding"/>
    <property type="evidence" value="ECO:0007669"/>
    <property type="project" value="InterPro"/>
</dbReference>
<proteinExistence type="inferred from homology"/>
<comment type="caution">
    <text evidence="7">The sequence shown here is derived from an EMBL/GenBank/DDBJ whole genome shotgun (WGS) entry which is preliminary data.</text>
</comment>
<dbReference type="InterPro" id="IPR014790">
    <property type="entry name" value="MutL_C"/>
</dbReference>
<dbReference type="Gene3D" id="3.30.1540.20">
    <property type="entry name" value="MutL, C-terminal domain, dimerisation subdomain"/>
    <property type="match status" value="1"/>
</dbReference>
<dbReference type="FunFam" id="3.30.565.10:FF:000003">
    <property type="entry name" value="DNA mismatch repair endonuclease MutL"/>
    <property type="match status" value="1"/>
</dbReference>
<dbReference type="HAMAP" id="MF_00149">
    <property type="entry name" value="DNA_mis_repair"/>
    <property type="match status" value="1"/>
</dbReference>
<sequence>MARIHTMNEHLTNMIAAGEVVERPMGIVKECVENSIDAKASSIEVRIINGGLDCITIIDDGIGMDFEDARMAFERHATSKIQKDEDLWNIHTLGFRGEALPSIASVAAVDLLTSDGTSSTKVQVHYGKQLMHERFAAPKGTQIDIRDLFQRTPARFKHLKSPQYEFSLISDVIQKFAFANPDIAFRLVHNDVETFRTNGSGNLQEVLMQIYGRDLAKSAIRIENSDADYTISGYAAQPNFNRATKYYMLIYINKRMVRSMRLQKAIQDAYAPYLPSDRFPIVVLNIEMDAQLVDVNVHPSKWEIRLSKEKQCENLIYLSLSEGLKKALQVSEVKTVKEKVIAEMPKFDFDEKKEQSVQLNKELANSFEMNEAEAYPIYTADFTKNEAQSKPMVPKDSAPKPVQPMLKESASIFVPLQQFAKKAEPVQIEPASKPLPEPEKDACIPSQEDLVKQVDKVNESFPELTVIGQFHNCYILASGEKGLYVIDQHAAQEKYHYEQLKKNIFAKDVMMQQLLIPETIKLTPAAIVQLEDINAMLSPMHIELELFGEDSVILREIPLWLKNTNLNYFVHDLVDLFLKNNEISEAKLRKSALASLACHSSIRFNRALTMDEMRQVIEDLKKCEQPFHCPHGRPTMICITDAQLEKDFYRVG</sequence>
<evidence type="ECO:0000313" key="7">
    <source>
        <dbReference type="EMBL" id="PXX75276.1"/>
    </source>
</evidence>
<dbReference type="PANTHER" id="PTHR10073">
    <property type="entry name" value="DNA MISMATCH REPAIR PROTEIN MLH, PMS, MUTL"/>
    <property type="match status" value="1"/>
</dbReference>
<dbReference type="NCBIfam" id="TIGR00585">
    <property type="entry name" value="mutl"/>
    <property type="match status" value="1"/>
</dbReference>
<gene>
    <name evidence="4" type="primary">mutL</name>
    <name evidence="7" type="ORF">DES51_1186</name>
</gene>
<dbReference type="GO" id="GO:0030983">
    <property type="term" value="F:mismatched DNA binding"/>
    <property type="evidence" value="ECO:0007669"/>
    <property type="project" value="InterPro"/>
</dbReference>
<keyword evidence="3 4" id="KW-0234">DNA repair</keyword>
<organism evidence="7 8">
    <name type="scientific">Dielma fastidiosa</name>
    <dbReference type="NCBI Taxonomy" id="1034346"/>
    <lineage>
        <taxon>Bacteria</taxon>
        <taxon>Bacillati</taxon>
        <taxon>Bacillota</taxon>
        <taxon>Erysipelotrichia</taxon>
        <taxon>Erysipelotrichales</taxon>
        <taxon>Erysipelotrichaceae</taxon>
        <taxon>Dielma</taxon>
    </lineage>
</organism>
<dbReference type="SUPFAM" id="SSF55874">
    <property type="entry name" value="ATPase domain of HSP90 chaperone/DNA topoisomerase II/histidine kinase"/>
    <property type="match status" value="1"/>
</dbReference>
<dbReference type="InterPro" id="IPR014762">
    <property type="entry name" value="DNA_mismatch_repair_CS"/>
</dbReference>
<dbReference type="PANTHER" id="PTHR10073:SF12">
    <property type="entry name" value="DNA MISMATCH REPAIR PROTEIN MLH1"/>
    <property type="match status" value="1"/>
</dbReference>
<dbReference type="InterPro" id="IPR042120">
    <property type="entry name" value="MutL_C_dimsub"/>
</dbReference>
<dbReference type="InterPro" id="IPR042121">
    <property type="entry name" value="MutL_C_regsub"/>
</dbReference>
<dbReference type="AlphaFoldDB" id="A0A318KEE7"/>
<dbReference type="SMART" id="SM00853">
    <property type="entry name" value="MutL_C"/>
    <property type="match status" value="1"/>
</dbReference>
<dbReference type="GO" id="GO:0140664">
    <property type="term" value="F:ATP-dependent DNA damage sensor activity"/>
    <property type="evidence" value="ECO:0007669"/>
    <property type="project" value="InterPro"/>
</dbReference>
<dbReference type="Gene3D" id="3.30.565.10">
    <property type="entry name" value="Histidine kinase-like ATPase, C-terminal domain"/>
    <property type="match status" value="1"/>
</dbReference>
<keyword evidence="2 4" id="KW-0227">DNA damage</keyword>
<evidence type="ECO:0000313" key="8">
    <source>
        <dbReference type="Proteomes" id="UP000247612"/>
    </source>
</evidence>
<dbReference type="Gene3D" id="3.30.1370.100">
    <property type="entry name" value="MutL, C-terminal domain, regulatory subdomain"/>
    <property type="match status" value="1"/>
</dbReference>
<dbReference type="InterPro" id="IPR013507">
    <property type="entry name" value="DNA_mismatch_S5_2-like"/>
</dbReference>
<dbReference type="Pfam" id="PF01119">
    <property type="entry name" value="DNA_mis_repair"/>
    <property type="match status" value="1"/>
</dbReference>
<dbReference type="InterPro" id="IPR020667">
    <property type="entry name" value="DNA_mismatch_repair_MutL"/>
</dbReference>
<feature type="domain" description="DNA mismatch repair protein S5" evidence="6">
    <location>
        <begin position="207"/>
        <end position="325"/>
    </location>
</feature>
<dbReference type="InterPro" id="IPR014721">
    <property type="entry name" value="Ribsml_uS5_D2-typ_fold_subgr"/>
</dbReference>
<comment type="similarity">
    <text evidence="1 4">Belongs to the DNA mismatch repair MutL/HexB family.</text>
</comment>
<feature type="domain" description="MutL C-terminal dimerisation" evidence="5">
    <location>
        <begin position="466"/>
        <end position="608"/>
    </location>
</feature>
<dbReference type="SUPFAM" id="SSF54211">
    <property type="entry name" value="Ribosomal protein S5 domain 2-like"/>
    <property type="match status" value="1"/>
</dbReference>
<dbReference type="RefSeq" id="WP_022939408.1">
    <property type="nucleotide sequence ID" value="NZ_CABKRQ010000009.1"/>
</dbReference>
<evidence type="ECO:0000259" key="5">
    <source>
        <dbReference type="SMART" id="SM00853"/>
    </source>
</evidence>
<dbReference type="InterPro" id="IPR020568">
    <property type="entry name" value="Ribosomal_Su5_D2-typ_SF"/>
</dbReference>
<evidence type="ECO:0000256" key="3">
    <source>
        <dbReference type="ARBA" id="ARBA00023204"/>
    </source>
</evidence>
<dbReference type="GO" id="GO:0016887">
    <property type="term" value="F:ATP hydrolysis activity"/>
    <property type="evidence" value="ECO:0007669"/>
    <property type="project" value="InterPro"/>
</dbReference>
<dbReference type="InterPro" id="IPR002099">
    <property type="entry name" value="MutL/Mlh/PMS"/>
</dbReference>
<dbReference type="STRING" id="1034346.GCA_000313565_03130"/>
<evidence type="ECO:0000256" key="1">
    <source>
        <dbReference type="ARBA" id="ARBA00006082"/>
    </source>
</evidence>
<dbReference type="PROSITE" id="PS00058">
    <property type="entry name" value="DNA_MISMATCH_REPAIR_1"/>
    <property type="match status" value="1"/>
</dbReference>
<dbReference type="Pfam" id="PF13589">
    <property type="entry name" value="HATPase_c_3"/>
    <property type="match status" value="1"/>
</dbReference>
<name>A0A318KEE7_9FIRM</name>